<dbReference type="Proteomes" id="UP000265520">
    <property type="component" value="Unassembled WGS sequence"/>
</dbReference>
<protein>
    <submittedName>
        <fullName evidence="1">Uncharacterized protein</fullName>
    </submittedName>
</protein>
<dbReference type="EMBL" id="LXQA010005089">
    <property type="protein sequence ID" value="MCH83381.1"/>
    <property type="molecule type" value="Genomic_DNA"/>
</dbReference>
<comment type="caution">
    <text evidence="1">The sequence shown here is derived from an EMBL/GenBank/DDBJ whole genome shotgun (WGS) entry which is preliminary data.</text>
</comment>
<keyword evidence="2" id="KW-1185">Reference proteome</keyword>
<sequence length="79" mass="8790">MDRLRMDKCCSRLGAGRLLKEFFVRKGSNVPQLSCTLRYSHAYPAQSTTAGVWHCVFFRLCILLAQGAPATGPYGTYMA</sequence>
<organism evidence="1 2">
    <name type="scientific">Trifolium medium</name>
    <dbReference type="NCBI Taxonomy" id="97028"/>
    <lineage>
        <taxon>Eukaryota</taxon>
        <taxon>Viridiplantae</taxon>
        <taxon>Streptophyta</taxon>
        <taxon>Embryophyta</taxon>
        <taxon>Tracheophyta</taxon>
        <taxon>Spermatophyta</taxon>
        <taxon>Magnoliopsida</taxon>
        <taxon>eudicotyledons</taxon>
        <taxon>Gunneridae</taxon>
        <taxon>Pentapetalae</taxon>
        <taxon>rosids</taxon>
        <taxon>fabids</taxon>
        <taxon>Fabales</taxon>
        <taxon>Fabaceae</taxon>
        <taxon>Papilionoideae</taxon>
        <taxon>50 kb inversion clade</taxon>
        <taxon>NPAAA clade</taxon>
        <taxon>Hologalegina</taxon>
        <taxon>IRL clade</taxon>
        <taxon>Trifolieae</taxon>
        <taxon>Trifolium</taxon>
    </lineage>
</organism>
<proteinExistence type="predicted"/>
<evidence type="ECO:0000313" key="2">
    <source>
        <dbReference type="Proteomes" id="UP000265520"/>
    </source>
</evidence>
<reference evidence="1 2" key="1">
    <citation type="journal article" date="2018" name="Front. Plant Sci.">
        <title>Red Clover (Trifolium pratense) and Zigzag Clover (T. medium) - A Picture of Genomic Similarities and Differences.</title>
        <authorList>
            <person name="Dluhosova J."/>
            <person name="Istvanek J."/>
            <person name="Nedelnik J."/>
            <person name="Repkova J."/>
        </authorList>
    </citation>
    <scope>NUCLEOTIDE SEQUENCE [LARGE SCALE GENOMIC DNA]</scope>
    <source>
        <strain evidence="2">cv. 10/8</strain>
        <tissue evidence="1">Leaf</tissue>
    </source>
</reference>
<name>A0A392M7V8_9FABA</name>
<accession>A0A392M7V8</accession>
<dbReference type="AlphaFoldDB" id="A0A392M7V8"/>
<gene>
    <name evidence="1" type="ORF">A2U01_0004200</name>
</gene>
<evidence type="ECO:0000313" key="1">
    <source>
        <dbReference type="EMBL" id="MCH83381.1"/>
    </source>
</evidence>